<evidence type="ECO:0000256" key="6">
    <source>
        <dbReference type="SAM" id="MobiDB-lite"/>
    </source>
</evidence>
<keyword evidence="4" id="KW-0804">Transcription</keyword>
<dbReference type="GO" id="GO:0005634">
    <property type="term" value="C:nucleus"/>
    <property type="evidence" value="ECO:0007669"/>
    <property type="project" value="UniProtKB-SubCell"/>
</dbReference>
<sequence length="661" mass="73968">MGLNPALDASKPSSISETGDAFSAKSLSREDNWMLQTWDIDLTTPVQPETSEPISLPFQTSLTTPIQSETSTRLDQTETWDSTRSFNGTDDLRIVPSLDGLSTLDHDVQHGPDLEWSSFWAMNMCRDFSSLSLTHVISSHINSDTLKSIAQNISVRLSRKVAGQHSLEPSSSSPEGVHFGGSSLDDLELTMSYIDAFFDDCYSVPEFVSRQETHTLLVDMTFKISSLDPWAIIFINSALAIGSRVISKRVGTTVSSDLTKKSQDYFRIALASWKKAHGGPACLFKLQAVSTMALYASKGCDAALARSLLSEAVYLIHFLMPTLGEYSTSMPKSEERNHFQGSFWLIYSLEKPFMMRFGGHSMIDDELIMFPPPFRTGPKEDSQQEFDWILLHYRYARLCSLIVKTLYGRSALKLTQSDTMTSINRLQKALETWRLSIPERYRQLNAMQKRPAEEYSTCIRADLQLKHAEAGLAIHRWAVVCPTALCFNYEMAYSDSLQHCTHLVEGLLNGTRLLDQETCSLNWTHLSIPLLAAVVMFIVAVKAESRGEHFAPLGIASGCFGWLKRRMATSPHPEFFEEVNQLSLMVNRLLYEQDTQMLQPSLFDYKGQSYIGQISSVKQVSPINLNAASLTKQSANMGSRSPSLGDIHFIDNSFPWDAQGG</sequence>
<proteinExistence type="predicted"/>
<dbReference type="Proteomes" id="UP000509510">
    <property type="component" value="Chromosome V"/>
</dbReference>
<dbReference type="RefSeq" id="XP_035347782.1">
    <property type="nucleotide sequence ID" value="XM_035491889.1"/>
</dbReference>
<keyword evidence="5" id="KW-0539">Nucleus</keyword>
<protein>
    <recommendedName>
        <fullName evidence="9">Transcription factor domain-containing protein</fullName>
    </recommendedName>
</protein>
<keyword evidence="8" id="KW-1185">Reference proteome</keyword>
<dbReference type="KEGG" id="trg:TRUGW13939_08760"/>
<evidence type="ECO:0000256" key="2">
    <source>
        <dbReference type="ARBA" id="ARBA00023015"/>
    </source>
</evidence>
<keyword evidence="2" id="KW-0805">Transcription regulation</keyword>
<evidence type="ECO:0000256" key="5">
    <source>
        <dbReference type="ARBA" id="ARBA00023242"/>
    </source>
</evidence>
<accession>A0A7H8R6N0</accession>
<dbReference type="OrthoDB" id="39175at2759"/>
<evidence type="ECO:0000256" key="4">
    <source>
        <dbReference type="ARBA" id="ARBA00023163"/>
    </source>
</evidence>
<dbReference type="GeneID" id="55996248"/>
<keyword evidence="3" id="KW-0238">DNA-binding</keyword>
<feature type="region of interest" description="Disordered" evidence="6">
    <location>
        <begin position="1"/>
        <end position="22"/>
    </location>
</feature>
<comment type="subcellular location">
    <subcellularLocation>
        <location evidence="1">Nucleus</location>
    </subcellularLocation>
</comment>
<dbReference type="GO" id="GO:0003700">
    <property type="term" value="F:DNA-binding transcription factor activity"/>
    <property type="evidence" value="ECO:0007669"/>
    <property type="project" value="InterPro"/>
</dbReference>
<dbReference type="AlphaFoldDB" id="A0A7H8R6N0"/>
<dbReference type="PANTHER" id="PTHR46910:SF37">
    <property type="entry name" value="ZN(II)2CYS6 TRANSCRIPTION FACTOR (EUROFUNG)"/>
    <property type="match status" value="1"/>
</dbReference>
<evidence type="ECO:0000256" key="1">
    <source>
        <dbReference type="ARBA" id="ARBA00004123"/>
    </source>
</evidence>
<evidence type="ECO:0000256" key="3">
    <source>
        <dbReference type="ARBA" id="ARBA00023125"/>
    </source>
</evidence>
<dbReference type="EMBL" id="CP055902">
    <property type="protein sequence ID" value="QKX61608.1"/>
    <property type="molecule type" value="Genomic_DNA"/>
</dbReference>
<evidence type="ECO:0008006" key="9">
    <source>
        <dbReference type="Google" id="ProtNLM"/>
    </source>
</evidence>
<dbReference type="GO" id="GO:0003677">
    <property type="term" value="F:DNA binding"/>
    <property type="evidence" value="ECO:0007669"/>
    <property type="project" value="UniProtKB-KW"/>
</dbReference>
<organism evidence="7 8">
    <name type="scientific">Talaromyces rugulosus</name>
    <name type="common">Penicillium rugulosum</name>
    <dbReference type="NCBI Taxonomy" id="121627"/>
    <lineage>
        <taxon>Eukaryota</taxon>
        <taxon>Fungi</taxon>
        <taxon>Dikarya</taxon>
        <taxon>Ascomycota</taxon>
        <taxon>Pezizomycotina</taxon>
        <taxon>Eurotiomycetes</taxon>
        <taxon>Eurotiomycetidae</taxon>
        <taxon>Eurotiales</taxon>
        <taxon>Trichocomaceae</taxon>
        <taxon>Talaromyces</taxon>
        <taxon>Talaromyces sect. Islandici</taxon>
    </lineage>
</organism>
<reference evidence="8" key="1">
    <citation type="submission" date="2020-06" db="EMBL/GenBank/DDBJ databases">
        <title>A chromosome-scale genome assembly of Talaromyces rugulosus W13939.</title>
        <authorList>
            <person name="Wang B."/>
            <person name="Guo L."/>
            <person name="Ye K."/>
            <person name="Wang L."/>
        </authorList>
    </citation>
    <scope>NUCLEOTIDE SEQUENCE [LARGE SCALE GENOMIC DNA]</scope>
    <source>
        <strain evidence="8">W13939</strain>
    </source>
</reference>
<dbReference type="PANTHER" id="PTHR46910">
    <property type="entry name" value="TRANSCRIPTION FACTOR PDR1"/>
    <property type="match status" value="1"/>
</dbReference>
<gene>
    <name evidence="7" type="ORF">TRUGW13939_08760</name>
</gene>
<dbReference type="CDD" id="cd12148">
    <property type="entry name" value="fungal_TF_MHR"/>
    <property type="match status" value="1"/>
</dbReference>
<dbReference type="InterPro" id="IPR050987">
    <property type="entry name" value="AtrR-like"/>
</dbReference>
<evidence type="ECO:0000313" key="7">
    <source>
        <dbReference type="EMBL" id="QKX61608.1"/>
    </source>
</evidence>
<evidence type="ECO:0000313" key="8">
    <source>
        <dbReference type="Proteomes" id="UP000509510"/>
    </source>
</evidence>
<name>A0A7H8R6N0_TALRU</name>